<evidence type="ECO:0000313" key="11">
    <source>
        <dbReference type="EMBL" id="PIW91581.1"/>
    </source>
</evidence>
<dbReference type="SUPFAM" id="SSF55681">
    <property type="entry name" value="Class II aaRS and biotin synthetases"/>
    <property type="match status" value="1"/>
</dbReference>
<dbReference type="Pfam" id="PF07973">
    <property type="entry name" value="tRNA_SAD"/>
    <property type="match status" value="1"/>
</dbReference>
<keyword evidence="2 9" id="KW-0820">tRNA-binding</keyword>
<evidence type="ECO:0000256" key="7">
    <source>
        <dbReference type="ARBA" id="ARBA00022917"/>
    </source>
</evidence>
<evidence type="ECO:0000256" key="4">
    <source>
        <dbReference type="ARBA" id="ARBA00022741"/>
    </source>
</evidence>
<dbReference type="InterPro" id="IPR023033">
    <property type="entry name" value="Ala_tRNA_ligase_euk/bac"/>
</dbReference>
<comment type="cofactor">
    <cofactor evidence="9">
        <name>Zn(2+)</name>
        <dbReference type="ChEBI" id="CHEBI:29105"/>
    </cofactor>
    <text evidence="9">Binds 1 zinc ion per subunit.</text>
</comment>
<keyword evidence="9" id="KW-0479">Metal-binding</keyword>
<feature type="domain" description="Alanyl-transfer RNA synthetases family profile" evidence="10">
    <location>
        <begin position="1"/>
        <end position="569"/>
    </location>
</feature>
<feature type="binding site" evidence="9">
    <location>
        <position position="539"/>
    </location>
    <ligand>
        <name>Zn(2+)</name>
        <dbReference type="ChEBI" id="CHEBI:29105"/>
    </ligand>
</feature>
<dbReference type="GO" id="GO:0002161">
    <property type="term" value="F:aminoacyl-tRNA deacylase activity"/>
    <property type="evidence" value="ECO:0007669"/>
    <property type="project" value="TreeGrafter"/>
</dbReference>
<dbReference type="Gene3D" id="3.30.980.10">
    <property type="entry name" value="Threonyl-trna Synthetase, Chain A, domain 2"/>
    <property type="match status" value="1"/>
</dbReference>
<keyword evidence="4 9" id="KW-0547">Nucleotide-binding</keyword>
<comment type="similarity">
    <text evidence="1 9">Belongs to the class-II aminoacyl-tRNA synthetase family.</text>
</comment>
<dbReference type="InterPro" id="IPR012947">
    <property type="entry name" value="tRNA_SAD"/>
</dbReference>
<dbReference type="FunFam" id="3.30.980.10:FF:000004">
    <property type="entry name" value="Alanine--tRNA ligase, cytoplasmic"/>
    <property type="match status" value="1"/>
</dbReference>
<proteinExistence type="inferred from homology"/>
<name>A0A2H9N390_9BACT</name>
<dbReference type="GO" id="GO:0000049">
    <property type="term" value="F:tRNA binding"/>
    <property type="evidence" value="ECO:0007669"/>
    <property type="project" value="UniProtKB-KW"/>
</dbReference>
<dbReference type="EMBL" id="PFHJ01000008">
    <property type="protein sequence ID" value="PIW91581.1"/>
    <property type="molecule type" value="Genomic_DNA"/>
</dbReference>
<dbReference type="GO" id="GO:0004813">
    <property type="term" value="F:alanine-tRNA ligase activity"/>
    <property type="evidence" value="ECO:0007669"/>
    <property type="project" value="UniProtKB-UniRule"/>
</dbReference>
<keyword evidence="5 9" id="KW-0067">ATP-binding</keyword>
<dbReference type="HAMAP" id="MF_00036_B">
    <property type="entry name" value="Ala_tRNA_synth_B"/>
    <property type="match status" value="1"/>
</dbReference>
<dbReference type="SUPFAM" id="SSF101353">
    <property type="entry name" value="Putative anticodon-binding domain of alanyl-tRNA synthetase (AlaRS)"/>
    <property type="match status" value="1"/>
</dbReference>
<gene>
    <name evidence="9" type="primary">alaS</name>
    <name evidence="11" type="ORF">COZ90_00345</name>
</gene>
<dbReference type="PANTHER" id="PTHR11777">
    <property type="entry name" value="ALANYL-TRNA SYNTHETASE"/>
    <property type="match status" value="1"/>
</dbReference>
<dbReference type="InterPro" id="IPR002318">
    <property type="entry name" value="Ala-tRNA-lgiase_IIc"/>
</dbReference>
<dbReference type="NCBIfam" id="NF002436">
    <property type="entry name" value="PRK01584.1"/>
    <property type="match status" value="1"/>
</dbReference>
<comment type="catalytic activity">
    <reaction evidence="9">
        <text>tRNA(Ala) + L-alanine + ATP = L-alanyl-tRNA(Ala) + AMP + diphosphate</text>
        <dbReference type="Rhea" id="RHEA:12540"/>
        <dbReference type="Rhea" id="RHEA-COMP:9657"/>
        <dbReference type="Rhea" id="RHEA-COMP:9923"/>
        <dbReference type="ChEBI" id="CHEBI:30616"/>
        <dbReference type="ChEBI" id="CHEBI:33019"/>
        <dbReference type="ChEBI" id="CHEBI:57972"/>
        <dbReference type="ChEBI" id="CHEBI:78442"/>
        <dbReference type="ChEBI" id="CHEBI:78497"/>
        <dbReference type="ChEBI" id="CHEBI:456215"/>
        <dbReference type="EC" id="6.1.1.7"/>
    </reaction>
</comment>
<feature type="binding site" evidence="9">
    <location>
        <position position="433"/>
    </location>
    <ligand>
        <name>Zn(2+)</name>
        <dbReference type="ChEBI" id="CHEBI:29105"/>
    </ligand>
</feature>
<dbReference type="InterPro" id="IPR045864">
    <property type="entry name" value="aa-tRNA-synth_II/BPL/LPL"/>
</dbReference>
<dbReference type="GO" id="GO:0005737">
    <property type="term" value="C:cytoplasm"/>
    <property type="evidence" value="ECO:0007669"/>
    <property type="project" value="UniProtKB-SubCell"/>
</dbReference>
<evidence type="ECO:0000256" key="5">
    <source>
        <dbReference type="ARBA" id="ARBA00022840"/>
    </source>
</evidence>
<dbReference type="InterPro" id="IPR018164">
    <property type="entry name" value="Ala-tRNA-synth_IIc_N"/>
</dbReference>
<dbReference type="Pfam" id="PF01411">
    <property type="entry name" value="tRNA-synt_2c"/>
    <property type="match status" value="1"/>
</dbReference>
<keyword evidence="7 9" id="KW-0648">Protein biosynthesis</keyword>
<comment type="domain">
    <text evidence="9">Consists of three domains; the N-terminal catalytic domain, the editing domain and the C-terminal C-Ala domain. The editing domain removes incorrectly charged amino acids, while the C-Ala domain, along with tRNA(Ala), serves as a bridge to cooperatively bring together the editing and aminoacylation centers thus stimulating deacylation of misacylated tRNAs.</text>
</comment>
<dbReference type="InterPro" id="IPR018162">
    <property type="entry name" value="Ala-tRNA-ligase_IIc_anticod-bd"/>
</dbReference>
<dbReference type="GO" id="GO:0005524">
    <property type="term" value="F:ATP binding"/>
    <property type="evidence" value="ECO:0007669"/>
    <property type="project" value="UniProtKB-UniRule"/>
</dbReference>
<evidence type="ECO:0000256" key="9">
    <source>
        <dbReference type="HAMAP-Rule" id="MF_00036"/>
    </source>
</evidence>
<dbReference type="GO" id="GO:0008270">
    <property type="term" value="F:zinc ion binding"/>
    <property type="evidence" value="ECO:0007669"/>
    <property type="project" value="UniProtKB-UniRule"/>
</dbReference>
<dbReference type="AlphaFoldDB" id="A0A2H9N390"/>
<sequence length="569" mass="65546">MTSRELREKFLDFFEKRGHKVVPSSSLIPTDPSVLFTTAGMQQFKEYFLGKESPYGKRVATSQKCFRTSDIEEVGDEKHLTFLEMLGNFSFGGYFKEEAIKLALEFLIANCKLQIDKLKFTYFRGDKEIPEDLESKKIWLKLGIPENKIIGMGREDNFWGPTGEEGPCGPTTEIHFNGVELWNLVFNEYYQNKKKELRGLKQKGVDTGMGLERLAMVYQGKNSVYETDLFSPIIREIRKNYTGLTRANLRAERIIADHIKSAVFLISEGIFPSNVERGYILRRILRRAIRYEKLLNLPKNFLIPLAQKVIEIYKNIYPEVKTKETDILTAIQNEEEKFEKTLEKGLKILKLQIENCKLKNLKMIPGEIAFDLFQSYGFPLEITKEIAIEEGLGIDEKKFEEEFKKHQEISRAGAEKKFGGIGKEATYEGTRLHTATHLLQAALRKVLGNHVKQMGSDITPQRLRFDFSHPQKMTVKDLKKVEDLVNQKIKEDLEVKKEEMKYEEAIKVGALAFFREKYPEMVTVYSIGAFSKEICAGPHVKRTSELGHFKILKEESSGSGMRRIRAILE</sequence>
<keyword evidence="9" id="KW-0862">Zinc</keyword>
<comment type="subcellular location">
    <subcellularLocation>
        <location evidence="9">Cytoplasm</location>
    </subcellularLocation>
</comment>
<dbReference type="Proteomes" id="UP000236840">
    <property type="component" value="Unassembled WGS sequence"/>
</dbReference>
<organism evidence="11 12">
    <name type="scientific">Candidatus Nealsonbacteria bacterium CG_4_8_14_3_um_filter_37_36</name>
    <dbReference type="NCBI Taxonomy" id="1974688"/>
    <lineage>
        <taxon>Bacteria</taxon>
        <taxon>Candidatus Nealsoniibacteriota</taxon>
    </lineage>
</organism>
<comment type="caution">
    <text evidence="11">The sequence shown here is derived from an EMBL/GenBank/DDBJ whole genome shotgun (WGS) entry which is preliminary data.</text>
</comment>
<dbReference type="SMART" id="SM00863">
    <property type="entry name" value="tRNA_SAD"/>
    <property type="match status" value="1"/>
</dbReference>
<dbReference type="NCBIfam" id="TIGR00344">
    <property type="entry name" value="alaS"/>
    <property type="match status" value="1"/>
</dbReference>
<dbReference type="Gene3D" id="3.30.54.20">
    <property type="match status" value="1"/>
</dbReference>
<dbReference type="GO" id="GO:0006419">
    <property type="term" value="P:alanyl-tRNA aminoacylation"/>
    <property type="evidence" value="ECO:0007669"/>
    <property type="project" value="UniProtKB-UniRule"/>
</dbReference>
<evidence type="ECO:0000256" key="6">
    <source>
        <dbReference type="ARBA" id="ARBA00022884"/>
    </source>
</evidence>
<evidence type="ECO:0000256" key="2">
    <source>
        <dbReference type="ARBA" id="ARBA00022555"/>
    </source>
</evidence>
<dbReference type="PROSITE" id="PS50860">
    <property type="entry name" value="AA_TRNA_LIGASE_II_ALA"/>
    <property type="match status" value="1"/>
</dbReference>
<dbReference type="EC" id="6.1.1.7" evidence="9"/>
<evidence type="ECO:0000256" key="8">
    <source>
        <dbReference type="ARBA" id="ARBA00023146"/>
    </source>
</evidence>
<dbReference type="InterPro" id="IPR018165">
    <property type="entry name" value="Ala-tRNA-synth_IIc_core"/>
</dbReference>
<evidence type="ECO:0000313" key="12">
    <source>
        <dbReference type="Proteomes" id="UP000236840"/>
    </source>
</evidence>
<dbReference type="SUPFAM" id="SSF55186">
    <property type="entry name" value="ThrRS/AlaRS common domain"/>
    <property type="match status" value="1"/>
</dbReference>
<dbReference type="PRINTS" id="PR00980">
    <property type="entry name" value="TRNASYNTHALA"/>
</dbReference>
<keyword evidence="8 9" id="KW-0030">Aminoacyl-tRNA synthetase</keyword>
<feature type="binding site" evidence="9">
    <location>
        <position position="535"/>
    </location>
    <ligand>
        <name>Zn(2+)</name>
        <dbReference type="ChEBI" id="CHEBI:29105"/>
    </ligand>
</feature>
<evidence type="ECO:0000256" key="1">
    <source>
        <dbReference type="ARBA" id="ARBA00008226"/>
    </source>
</evidence>
<evidence type="ECO:0000256" key="3">
    <source>
        <dbReference type="ARBA" id="ARBA00022598"/>
    </source>
</evidence>
<keyword evidence="3 9" id="KW-0436">Ligase</keyword>
<evidence type="ECO:0000259" key="10">
    <source>
        <dbReference type="PROSITE" id="PS50860"/>
    </source>
</evidence>
<dbReference type="InterPro" id="IPR050058">
    <property type="entry name" value="Ala-tRNA_ligase"/>
</dbReference>
<protein>
    <recommendedName>
        <fullName evidence="9">Alanine--tRNA ligase</fullName>
        <ecNumber evidence="9">6.1.1.7</ecNumber>
    </recommendedName>
    <alternativeName>
        <fullName evidence="9">Alanyl-tRNA synthetase</fullName>
        <shortName evidence="9">AlaRS</shortName>
    </alternativeName>
</protein>
<dbReference type="InterPro" id="IPR018163">
    <property type="entry name" value="Thr/Ala-tRNA-synth_IIc_edit"/>
</dbReference>
<comment type="function">
    <text evidence="9">Catalyzes the attachment of alanine to tRNA(Ala) in a two-step reaction: alanine is first activated by ATP to form Ala-AMP and then transferred to the acceptor end of tRNA(Ala). Also edits incorrectly charged Ser-tRNA(Ala) and Gly-tRNA(Ala) via its editing domain.</text>
</comment>
<accession>A0A2H9N390</accession>
<feature type="binding site" evidence="9">
    <location>
        <position position="437"/>
    </location>
    <ligand>
        <name>Zn(2+)</name>
        <dbReference type="ChEBI" id="CHEBI:29105"/>
    </ligand>
</feature>
<keyword evidence="6 9" id="KW-0694">RNA-binding</keyword>
<keyword evidence="9" id="KW-0963">Cytoplasm</keyword>
<dbReference type="Gene3D" id="3.30.930.10">
    <property type="entry name" value="Bira Bifunctional Protein, Domain 2"/>
    <property type="match status" value="1"/>
</dbReference>
<reference evidence="12" key="1">
    <citation type="submission" date="2017-09" db="EMBL/GenBank/DDBJ databases">
        <title>Depth-based differentiation of microbial function through sediment-hosted aquifers and enrichment of novel symbionts in the deep terrestrial subsurface.</title>
        <authorList>
            <person name="Probst A.J."/>
            <person name="Ladd B."/>
            <person name="Jarett J.K."/>
            <person name="Geller-Mcgrath D.E."/>
            <person name="Sieber C.M.K."/>
            <person name="Emerson J.B."/>
            <person name="Anantharaman K."/>
            <person name="Thomas B.C."/>
            <person name="Malmstrom R."/>
            <person name="Stieglmeier M."/>
            <person name="Klingl A."/>
            <person name="Woyke T."/>
            <person name="Ryan C.M."/>
            <person name="Banfield J.F."/>
        </authorList>
    </citation>
    <scope>NUCLEOTIDE SEQUENCE [LARGE SCALE GENOMIC DNA]</scope>
</reference>
<dbReference type="PANTHER" id="PTHR11777:SF9">
    <property type="entry name" value="ALANINE--TRNA LIGASE, CYTOPLASMIC"/>
    <property type="match status" value="1"/>
</dbReference>
<dbReference type="CDD" id="cd00673">
    <property type="entry name" value="AlaRS_core"/>
    <property type="match status" value="1"/>
</dbReference>